<protein>
    <submittedName>
        <fullName evidence="1">Uncharacterized protein</fullName>
    </submittedName>
</protein>
<evidence type="ECO:0000313" key="1">
    <source>
        <dbReference type="EMBL" id="EEN82688.1"/>
    </source>
</evidence>
<dbReference type="AlphaFoldDB" id="C3JAE3"/>
<reference evidence="1 2" key="1">
    <citation type="submission" date="2009-04" db="EMBL/GenBank/DDBJ databases">
        <authorList>
            <person name="Sebastian Y."/>
            <person name="Madupu R."/>
            <person name="Durkin A.S."/>
            <person name="Torralba M."/>
            <person name="Methe B."/>
            <person name="Sutton G.G."/>
            <person name="Strausberg R.L."/>
            <person name="Nelson K.E."/>
        </authorList>
    </citation>
    <scope>NUCLEOTIDE SEQUENCE [LARGE SCALE GENOMIC DNA]</scope>
    <source>
        <strain evidence="2">ATCC 35406 / BCRC 14492 / JCM 8526 / NCTC 13058 / HG 370</strain>
    </source>
</reference>
<gene>
    <name evidence="1" type="ORF">POREN0001_0179</name>
</gene>
<accession>C3JAE3</accession>
<dbReference type="STRING" id="553175.POREN0001_0179"/>
<sequence length="40" mass="4959">MYLLSENLEIENLYYVRLMEGMEVRLYVRIFVPDKESRFV</sequence>
<dbReference type="EMBL" id="ACNN01000020">
    <property type="protein sequence ID" value="EEN82688.1"/>
    <property type="molecule type" value="Genomic_DNA"/>
</dbReference>
<name>C3JAE3_POREA</name>
<proteinExistence type="predicted"/>
<keyword evidence="2" id="KW-1185">Reference proteome</keyword>
<dbReference type="Proteomes" id="UP000004295">
    <property type="component" value="Unassembled WGS sequence"/>
</dbReference>
<organism evidence="1 2">
    <name type="scientific">Porphyromonas endodontalis (strain ATCC 35406 / DSM 24491 / JCM 8526 / CCUG 16442 / BCRC 14492 / NCTC 13058 / HG 370)</name>
    <name type="common">Bacteroides endodontalis</name>
    <dbReference type="NCBI Taxonomy" id="553175"/>
    <lineage>
        <taxon>Bacteria</taxon>
        <taxon>Pseudomonadati</taxon>
        <taxon>Bacteroidota</taxon>
        <taxon>Bacteroidia</taxon>
        <taxon>Bacteroidales</taxon>
        <taxon>Porphyromonadaceae</taxon>
        <taxon>Porphyromonas</taxon>
    </lineage>
</organism>
<comment type="caution">
    <text evidence="1">The sequence shown here is derived from an EMBL/GenBank/DDBJ whole genome shotgun (WGS) entry which is preliminary data.</text>
</comment>
<evidence type="ECO:0000313" key="2">
    <source>
        <dbReference type="Proteomes" id="UP000004295"/>
    </source>
</evidence>